<dbReference type="PROSITE" id="PS00233">
    <property type="entry name" value="CHIT_BIND_RR_1"/>
    <property type="match status" value="1"/>
</dbReference>
<dbReference type="PANTHER" id="PTHR12236:SF79">
    <property type="entry name" value="CUTICULAR PROTEIN 50CB-RELATED"/>
    <property type="match status" value="1"/>
</dbReference>
<dbReference type="EMBL" id="VUJU01001668">
    <property type="protein sequence ID" value="KAF0764317.1"/>
    <property type="molecule type" value="Genomic_DNA"/>
</dbReference>
<keyword evidence="4" id="KW-0808">Transferase</keyword>
<dbReference type="InterPro" id="IPR051217">
    <property type="entry name" value="Insect_Cuticle_Struc_Prot"/>
</dbReference>
<reference evidence="4 5" key="1">
    <citation type="submission" date="2019-08" db="EMBL/GenBank/DDBJ databases">
        <title>Whole genome of Aphis craccivora.</title>
        <authorList>
            <person name="Voronova N.V."/>
            <person name="Shulinski R.S."/>
            <person name="Bandarenka Y.V."/>
            <person name="Zhorov D.G."/>
            <person name="Warner D."/>
        </authorList>
    </citation>
    <scope>NUCLEOTIDE SEQUENCE [LARGE SCALE GENOMIC DNA]</scope>
    <source>
        <strain evidence="4">180601</strain>
        <tissue evidence="4">Whole Body</tissue>
    </source>
</reference>
<organism evidence="4 5">
    <name type="scientific">Aphis craccivora</name>
    <name type="common">Cowpea aphid</name>
    <dbReference type="NCBI Taxonomy" id="307492"/>
    <lineage>
        <taxon>Eukaryota</taxon>
        <taxon>Metazoa</taxon>
        <taxon>Ecdysozoa</taxon>
        <taxon>Arthropoda</taxon>
        <taxon>Hexapoda</taxon>
        <taxon>Insecta</taxon>
        <taxon>Pterygota</taxon>
        <taxon>Neoptera</taxon>
        <taxon>Paraneoptera</taxon>
        <taxon>Hemiptera</taxon>
        <taxon>Sternorrhyncha</taxon>
        <taxon>Aphidomorpha</taxon>
        <taxon>Aphidoidea</taxon>
        <taxon>Aphididae</taxon>
        <taxon>Aphidini</taxon>
        <taxon>Aphis</taxon>
        <taxon>Aphis</taxon>
    </lineage>
</organism>
<dbReference type="OrthoDB" id="6365837at2759"/>
<feature type="compositionally biased region" description="Basic and acidic residues" evidence="3">
    <location>
        <begin position="210"/>
        <end position="227"/>
    </location>
</feature>
<evidence type="ECO:0000256" key="2">
    <source>
        <dbReference type="PROSITE-ProRule" id="PRU00497"/>
    </source>
</evidence>
<dbReference type="GO" id="GO:0005615">
    <property type="term" value="C:extracellular space"/>
    <property type="evidence" value="ECO:0007669"/>
    <property type="project" value="TreeGrafter"/>
</dbReference>
<dbReference type="InterPro" id="IPR031311">
    <property type="entry name" value="CHIT_BIND_RR_consensus"/>
</dbReference>
<dbReference type="PROSITE" id="PS51155">
    <property type="entry name" value="CHIT_BIND_RR_2"/>
    <property type="match status" value="1"/>
</dbReference>
<keyword evidence="4" id="KW-0418">Kinase</keyword>
<feature type="region of interest" description="Disordered" evidence="3">
    <location>
        <begin position="210"/>
        <end position="246"/>
    </location>
</feature>
<dbReference type="Proteomes" id="UP000478052">
    <property type="component" value="Unassembled WGS sequence"/>
</dbReference>
<keyword evidence="1 2" id="KW-0193">Cuticle</keyword>
<dbReference type="GO" id="GO:0042302">
    <property type="term" value="F:structural constituent of cuticle"/>
    <property type="evidence" value="ECO:0007669"/>
    <property type="project" value="UniProtKB-UniRule"/>
</dbReference>
<accession>A0A6G0Z153</accession>
<sequence>MYLSHLQVVTFTALTATSINPTGTTNYRPVNVRGRVLDHRGDLQQRVRSKVPTDRIFTGTSQPKTQNSAGNRRPSLAGKASGQQRQQQYDSAISYLDWTPLVQYEESLETVMPSTVNGRQDYQQRQVRQPDAIVTFVTPPPTTTIATHHNNKLRPKNRVQDYDNEKDNNFQSGNHYQYVNVSELAEINNNKHHNVTRVITNYANGAVDEHRKNSDFEFSDKTQEKNKPSYQNSYNNEANESKEQNKHSTLQVYEANVQPDKKTTERQRHQSLNLDFEHNLHRNASHQLVNTDEMLSDNENNKHNNQIINIRSHDQKHRESQHVFNLLKNESKSDVLRDYPNNFTTTATNVKASIEHENNHAELYNIMYNTDAINIANEQRPYNYEDVDVENNDFYRDDNNYDLQQHVYANAIADEWRNSANQAIVNTNSKTPKHEEDKKIANLKFDQSVPKQRVNSNKYVNMNLTAAKLKVDSIATYHNRRNQNDEREKIERHRRRKPSAVNSVEINPTIFTTTSPRKLRRKVQSSAQTHRSTADDETSIIQMLYDGQNVFGQKYNHEDHGRIMTPGDKQPTVTSTSRAPVIIEEVVDVDNDDNAAKEELKQSDLGGYGYGYTVLDENVGMDFGQWERREPGRTGIVTGLYRVRLPDGRTQTVEYTAGPATGYRASVTYEGVQRHPTAALLPLVERDDSTGVETRSTD</sequence>
<keyword evidence="5" id="KW-1185">Reference proteome</keyword>
<dbReference type="Pfam" id="PF00379">
    <property type="entry name" value="Chitin_bind_4"/>
    <property type="match status" value="1"/>
</dbReference>
<protein>
    <submittedName>
        <fullName evidence="4">Dual specificity protein kinase splB-like</fullName>
    </submittedName>
</protein>
<name>A0A6G0Z153_APHCR</name>
<dbReference type="PANTHER" id="PTHR12236">
    <property type="entry name" value="STRUCTURAL CONTITUENT OF CUTICLE"/>
    <property type="match status" value="1"/>
</dbReference>
<feature type="region of interest" description="Disordered" evidence="3">
    <location>
        <begin position="516"/>
        <end position="535"/>
    </location>
</feature>
<feature type="compositionally biased region" description="Polar residues" evidence="3">
    <location>
        <begin position="228"/>
        <end position="238"/>
    </location>
</feature>
<evidence type="ECO:0000256" key="3">
    <source>
        <dbReference type="SAM" id="MobiDB-lite"/>
    </source>
</evidence>
<dbReference type="AlphaFoldDB" id="A0A6G0Z153"/>
<comment type="caution">
    <text evidence="4">The sequence shown here is derived from an EMBL/GenBank/DDBJ whole genome shotgun (WGS) entry which is preliminary data.</text>
</comment>
<dbReference type="GO" id="GO:0016301">
    <property type="term" value="F:kinase activity"/>
    <property type="evidence" value="ECO:0007669"/>
    <property type="project" value="UniProtKB-KW"/>
</dbReference>
<evidence type="ECO:0000256" key="1">
    <source>
        <dbReference type="ARBA" id="ARBA00022460"/>
    </source>
</evidence>
<gene>
    <name evidence="4" type="ORF">FWK35_00007006</name>
</gene>
<dbReference type="GO" id="GO:0031012">
    <property type="term" value="C:extracellular matrix"/>
    <property type="evidence" value="ECO:0007669"/>
    <property type="project" value="TreeGrafter"/>
</dbReference>
<evidence type="ECO:0000313" key="5">
    <source>
        <dbReference type="Proteomes" id="UP000478052"/>
    </source>
</evidence>
<feature type="region of interest" description="Disordered" evidence="3">
    <location>
        <begin position="46"/>
        <end position="85"/>
    </location>
</feature>
<feature type="compositionally biased region" description="Polar residues" evidence="3">
    <location>
        <begin position="58"/>
        <end position="70"/>
    </location>
</feature>
<dbReference type="InterPro" id="IPR000618">
    <property type="entry name" value="Insect_cuticle"/>
</dbReference>
<evidence type="ECO:0000313" key="4">
    <source>
        <dbReference type="EMBL" id="KAF0764317.1"/>
    </source>
</evidence>
<proteinExistence type="predicted"/>